<evidence type="ECO:0000313" key="3">
    <source>
        <dbReference type="Proteomes" id="UP000807769"/>
    </source>
</evidence>
<sequence length="888" mass="101159">MSDLCFKCSCARCSQHPDGSTYQTRQVISKHIKKWPHVPQTSKSGVDKAARSISTAPGQAVPRVRDLNLPTNEDQHDNFDFDPPDDGHHADEEHALAPAHNAAQPPIRDFNFRPVVLPDERPGVRLAYLNAVVGNVFGNHTVQAATDSLNNQLNCMLVEGVLPEHPRPVCHLLSAKRRLGIDPDQWITQYAICSECWKHYTPVQLRELPSPSCTIRDCSGLLYDERVDAKGKLVRTAKKIMPHVSLIGSLRRMFMRPGFAKSIRDSRHDQPRRNDDEDFVMTDMHDGTLWHELETNTIREIGELGTIRDRPQDNRPIATKITEHRYGLHLTLNIDWMGILNNRPHSTGPIYYAINDLPRDQRYLQVNAICAAIMPGPKEPNVQQINHCLEPSSCELMELKNGIFCCVKMDVHGEDEPANIFADNEILDCDMPASHKCNGTAGHSHDFHPCAFCDVDIVKVNTPEGYDNSWTPKDDYQMLRQSFYSKDATQARQDAILKDFGVRWSILNLISGWLPSKKSVLDFMHAIFLGIISHLFMRVLFGGYMLSGIGGINSPKRRFEEIINAVRWPSHITWLPKNLGENQSLKKADEWRRLLTITPVVLWWSWRDENDEIPDKEPPLPPNTVQPDFSRNCRSLYQTILLLCTGVRILSSRTISMAQAWVGQSFISHYCLESLRLCVPLTINHHASMHIAEMIQKVGPVYAWWLFAFERLNGMLERVHHNGHDGGRMELTLMRNWVQTHLIYEYLLALPPDTCPFDMMSQIAVYQSEAAEDNVHLPLRAAKFVDLRSYGPPGVFYTLLLEYCRRLWPQLRLVNDLSHDDGTPFLASKVARMLTYSDSLGFISRNSTRVPVQIIALFVVGILDVVPHVCAVVRQLQCDDRIPDMPWT</sequence>
<dbReference type="GeneID" id="64632766"/>
<keyword evidence="3" id="KW-1185">Reference proteome</keyword>
<reference evidence="2" key="1">
    <citation type="journal article" date="2020" name="New Phytol.">
        <title>Comparative genomics reveals dynamic genome evolution in host specialist ectomycorrhizal fungi.</title>
        <authorList>
            <person name="Lofgren L.A."/>
            <person name="Nguyen N.H."/>
            <person name="Vilgalys R."/>
            <person name="Ruytinx J."/>
            <person name="Liao H.L."/>
            <person name="Branco S."/>
            <person name="Kuo A."/>
            <person name="LaButti K."/>
            <person name="Lipzen A."/>
            <person name="Andreopoulos W."/>
            <person name="Pangilinan J."/>
            <person name="Riley R."/>
            <person name="Hundley H."/>
            <person name="Na H."/>
            <person name="Barry K."/>
            <person name="Grigoriev I.V."/>
            <person name="Stajich J.E."/>
            <person name="Kennedy P.G."/>
        </authorList>
    </citation>
    <scope>NUCLEOTIDE SEQUENCE</scope>
    <source>
        <strain evidence="2">MN1</strain>
    </source>
</reference>
<protein>
    <submittedName>
        <fullName evidence="2">Uncharacterized protein</fullName>
    </submittedName>
</protein>
<evidence type="ECO:0000313" key="2">
    <source>
        <dbReference type="EMBL" id="KAG1804413.1"/>
    </source>
</evidence>
<organism evidence="2 3">
    <name type="scientific">Suillus subaureus</name>
    <dbReference type="NCBI Taxonomy" id="48587"/>
    <lineage>
        <taxon>Eukaryota</taxon>
        <taxon>Fungi</taxon>
        <taxon>Dikarya</taxon>
        <taxon>Basidiomycota</taxon>
        <taxon>Agaricomycotina</taxon>
        <taxon>Agaricomycetes</taxon>
        <taxon>Agaricomycetidae</taxon>
        <taxon>Boletales</taxon>
        <taxon>Suillineae</taxon>
        <taxon>Suillaceae</taxon>
        <taxon>Suillus</taxon>
    </lineage>
</organism>
<comment type="caution">
    <text evidence="2">The sequence shown here is derived from an EMBL/GenBank/DDBJ whole genome shotgun (WGS) entry which is preliminary data.</text>
</comment>
<dbReference type="EMBL" id="JABBWG010000058">
    <property type="protein sequence ID" value="KAG1804413.1"/>
    <property type="molecule type" value="Genomic_DNA"/>
</dbReference>
<dbReference type="Proteomes" id="UP000807769">
    <property type="component" value="Unassembled WGS sequence"/>
</dbReference>
<dbReference type="AlphaFoldDB" id="A0A9P7DW22"/>
<gene>
    <name evidence="2" type="ORF">BJ212DRAFT_1449766</name>
</gene>
<name>A0A9P7DW22_9AGAM</name>
<proteinExistence type="predicted"/>
<dbReference type="PANTHER" id="PTHR46579:SF1">
    <property type="entry name" value="F5_8 TYPE C DOMAIN-CONTAINING PROTEIN"/>
    <property type="match status" value="1"/>
</dbReference>
<dbReference type="PANTHER" id="PTHR46579">
    <property type="entry name" value="F5/8 TYPE C DOMAIN-CONTAINING PROTEIN-RELATED"/>
    <property type="match status" value="1"/>
</dbReference>
<evidence type="ECO:0000256" key="1">
    <source>
        <dbReference type="SAM" id="MobiDB-lite"/>
    </source>
</evidence>
<dbReference type="RefSeq" id="XP_041186925.1">
    <property type="nucleotide sequence ID" value="XM_041338750.1"/>
</dbReference>
<dbReference type="OrthoDB" id="3248986at2759"/>
<feature type="region of interest" description="Disordered" evidence="1">
    <location>
        <begin position="36"/>
        <end position="64"/>
    </location>
</feature>
<accession>A0A9P7DW22</accession>